<evidence type="ECO:0008006" key="9">
    <source>
        <dbReference type="Google" id="ProtNLM"/>
    </source>
</evidence>
<evidence type="ECO:0000313" key="8">
    <source>
        <dbReference type="Proteomes" id="UP000751224"/>
    </source>
</evidence>
<name>A0A943ELP3_9FIRM</name>
<dbReference type="InterPro" id="IPR050833">
    <property type="entry name" value="Poly_Biosynth_Transport"/>
</dbReference>
<dbReference type="Proteomes" id="UP000751224">
    <property type="component" value="Unassembled WGS sequence"/>
</dbReference>
<evidence type="ECO:0000256" key="6">
    <source>
        <dbReference type="SAM" id="Phobius"/>
    </source>
</evidence>
<feature type="transmembrane region" description="Helical" evidence="6">
    <location>
        <begin position="311"/>
        <end position="331"/>
    </location>
</feature>
<evidence type="ECO:0000256" key="1">
    <source>
        <dbReference type="ARBA" id="ARBA00004651"/>
    </source>
</evidence>
<feature type="transmembrane region" description="Helical" evidence="6">
    <location>
        <begin position="128"/>
        <end position="152"/>
    </location>
</feature>
<dbReference type="RefSeq" id="WP_196004647.1">
    <property type="nucleotide sequence ID" value="NZ_JAGZCC010000046.1"/>
</dbReference>
<dbReference type="GO" id="GO:0005886">
    <property type="term" value="C:plasma membrane"/>
    <property type="evidence" value="ECO:0007669"/>
    <property type="project" value="UniProtKB-SubCell"/>
</dbReference>
<proteinExistence type="predicted"/>
<keyword evidence="4 6" id="KW-1133">Transmembrane helix</keyword>
<comment type="subcellular location">
    <subcellularLocation>
        <location evidence="1">Cell membrane</location>
        <topology evidence="1">Multi-pass membrane protein</topology>
    </subcellularLocation>
</comment>
<evidence type="ECO:0000256" key="4">
    <source>
        <dbReference type="ARBA" id="ARBA00022989"/>
    </source>
</evidence>
<gene>
    <name evidence="7" type="ORF">KHX14_07745</name>
</gene>
<feature type="transmembrane region" description="Helical" evidence="6">
    <location>
        <begin position="471"/>
        <end position="491"/>
    </location>
</feature>
<feature type="transmembrane region" description="Helical" evidence="6">
    <location>
        <begin position="436"/>
        <end position="459"/>
    </location>
</feature>
<feature type="transmembrane region" description="Helical" evidence="6">
    <location>
        <begin position="384"/>
        <end position="416"/>
    </location>
</feature>
<evidence type="ECO:0000256" key="3">
    <source>
        <dbReference type="ARBA" id="ARBA00022692"/>
    </source>
</evidence>
<keyword evidence="2" id="KW-1003">Cell membrane</keyword>
<protein>
    <recommendedName>
        <fullName evidence="9">Sugar translocase</fullName>
    </recommendedName>
</protein>
<comment type="caution">
    <text evidence="7">The sequence shown here is derived from an EMBL/GenBank/DDBJ whole genome shotgun (WGS) entry which is preliminary data.</text>
</comment>
<feature type="transmembrane region" description="Helical" evidence="6">
    <location>
        <begin position="12"/>
        <end position="29"/>
    </location>
</feature>
<accession>A0A943ELP3</accession>
<feature type="transmembrane region" description="Helical" evidence="6">
    <location>
        <begin position="49"/>
        <end position="72"/>
    </location>
</feature>
<dbReference type="PANTHER" id="PTHR30250">
    <property type="entry name" value="PST FAMILY PREDICTED COLANIC ACID TRANSPORTER"/>
    <property type="match status" value="1"/>
</dbReference>
<evidence type="ECO:0000256" key="5">
    <source>
        <dbReference type="ARBA" id="ARBA00023136"/>
    </source>
</evidence>
<keyword evidence="5 6" id="KW-0472">Membrane</keyword>
<keyword evidence="3 6" id="KW-0812">Transmembrane</keyword>
<feature type="transmembrane region" description="Helical" evidence="6">
    <location>
        <begin position="93"/>
        <end position="116"/>
    </location>
</feature>
<dbReference type="EMBL" id="JAGZCC010000046">
    <property type="protein sequence ID" value="MBS5588691.1"/>
    <property type="molecule type" value="Genomic_DNA"/>
</dbReference>
<reference evidence="7" key="1">
    <citation type="submission" date="2021-02" db="EMBL/GenBank/DDBJ databases">
        <title>Infant gut strain persistence is associated with maternal origin, phylogeny, and functional potential including surface adhesion and iron acquisition.</title>
        <authorList>
            <person name="Lou Y.C."/>
        </authorList>
    </citation>
    <scope>NUCLEOTIDE SEQUENCE</scope>
    <source>
        <strain evidence="7">L3_108_000G1_dasL3_108_000G1_metabat.metabat.11</strain>
    </source>
</reference>
<evidence type="ECO:0000256" key="2">
    <source>
        <dbReference type="ARBA" id="ARBA00022475"/>
    </source>
</evidence>
<dbReference type="AlphaFoldDB" id="A0A943ELP3"/>
<evidence type="ECO:0000313" key="7">
    <source>
        <dbReference type="EMBL" id="MBS5588691.1"/>
    </source>
</evidence>
<organism evidence="7 8">
    <name type="scientific">Thomasclavelia spiroformis</name>
    <dbReference type="NCBI Taxonomy" id="29348"/>
    <lineage>
        <taxon>Bacteria</taxon>
        <taxon>Bacillati</taxon>
        <taxon>Bacillota</taxon>
        <taxon>Erysipelotrichia</taxon>
        <taxon>Erysipelotrichales</taxon>
        <taxon>Coprobacillaceae</taxon>
        <taxon>Thomasclavelia</taxon>
    </lineage>
</organism>
<sequence length="511" mass="58418">MENKRFNYAIKNASIGALMQILTLFLSFFSRTIFVKMLGNDYLSCDGLFANVLTILSFSELGIGSAIVYSLYKPIANDDKEQIGRIMNLFFKAYTIVPIVIIVLGLLIMPFLGIFVDFSKLSSINESISLIYILFLINSAVSYVFGYSGLYLMANQRNYVTLIIQQGVNLFKVILQIIVLYFTNNYILYLIISILTTLSSNIVITRLTYKWYPWLKSVNKNSVTKAEQKNIFSNIQSIFRYQIGSVILNGTDNIIIANILDVSLIGFCSNYTLIINSLNAVLSKACNGLIATIGNYNLSVSKEDNYKMFNILFFLSFIVFSYCSIMLLFLVNPFISVWLGRDYLLNPLVVISLVLSFFTLLINTIPSSYRTTMGLFKETQNFPIIAAFINIFLSIVLAKLFGLSGIFFATSISRMLTYNVSDAYFVFKKGFGKCPIYYFQTLFIYFMIAFFGTVYIYIISLFIRIEGILGLFVKLIVYSISLLFYFLIIFYKTYIFKNTFRYIKGKLSNKN</sequence>
<feature type="transmembrane region" description="Helical" evidence="6">
    <location>
        <begin position="343"/>
        <end position="363"/>
    </location>
</feature>
<dbReference type="PANTHER" id="PTHR30250:SF26">
    <property type="entry name" value="PSMA PROTEIN"/>
    <property type="match status" value="1"/>
</dbReference>